<reference evidence="1" key="1">
    <citation type="journal article" date="2015" name="Nature">
        <title>Complex archaea that bridge the gap between prokaryotes and eukaryotes.</title>
        <authorList>
            <person name="Spang A."/>
            <person name="Saw J.H."/>
            <person name="Jorgensen S.L."/>
            <person name="Zaremba-Niedzwiedzka K."/>
            <person name="Martijn J."/>
            <person name="Lind A.E."/>
            <person name="van Eijk R."/>
            <person name="Schleper C."/>
            <person name="Guy L."/>
            <person name="Ettema T.J."/>
        </authorList>
    </citation>
    <scope>NUCLEOTIDE SEQUENCE</scope>
</reference>
<name>A0A0F9H6E6_9ZZZZ</name>
<comment type="caution">
    <text evidence="1">The sequence shown here is derived from an EMBL/GenBank/DDBJ whole genome shotgun (WGS) entry which is preliminary data.</text>
</comment>
<accession>A0A0F9H6E6</accession>
<gene>
    <name evidence="1" type="ORF">LCGC14_2101210</name>
</gene>
<organism evidence="1">
    <name type="scientific">marine sediment metagenome</name>
    <dbReference type="NCBI Taxonomy" id="412755"/>
    <lineage>
        <taxon>unclassified sequences</taxon>
        <taxon>metagenomes</taxon>
        <taxon>ecological metagenomes</taxon>
    </lineage>
</organism>
<protein>
    <recommendedName>
        <fullName evidence="2">SF3 helicase domain-containing protein</fullName>
    </recommendedName>
</protein>
<dbReference type="EMBL" id="LAZR01025786">
    <property type="protein sequence ID" value="KKL70807.1"/>
    <property type="molecule type" value="Genomic_DNA"/>
</dbReference>
<proteinExistence type="predicted"/>
<sequence>MKKDEPTLIPAREADMGWLPPKLGAVQGAHRDLLKGSLKTEVLFRQVRNKLESFCHLPDPNLYDVLAAWVFHTYRMDWWERTPIVMLYGDADSGKNQTGEALAYLSYRGENHGMLTTANVFRSAQLLESTLFFDVARFNLALRKDGMEEVVIKRTQQGSMVRRITDPSLATLAGQRTFRPWGATAVATNEIPASDPILSRCLYIATEAVDTPYEIPTAMNLGGLQEQLVAWRWMTMEQDIKPDPKVQGQGTKRWRQITRPILQITELVAPNRLEVVKKGLTYFQSAQKRVRSQGDIADVVGAVMDAISLNGHIPGRIATADLLTSYRAITGDAHASIKAINQRLHSLGLKSGVKLDGGNKRGWSYDAGKLNSKMRDLGLEE</sequence>
<evidence type="ECO:0008006" key="2">
    <source>
        <dbReference type="Google" id="ProtNLM"/>
    </source>
</evidence>
<dbReference type="AlphaFoldDB" id="A0A0F9H6E6"/>
<evidence type="ECO:0000313" key="1">
    <source>
        <dbReference type="EMBL" id="KKL70807.1"/>
    </source>
</evidence>